<dbReference type="EMBL" id="BMWP01000005">
    <property type="protein sequence ID" value="GGW27751.1"/>
    <property type="molecule type" value="Genomic_DNA"/>
</dbReference>
<proteinExistence type="inferred from homology"/>
<dbReference type="Pfam" id="PF00005">
    <property type="entry name" value="ABC_tran"/>
    <property type="match status" value="1"/>
</dbReference>
<dbReference type="InterPro" id="IPR003593">
    <property type="entry name" value="AAA+_ATPase"/>
</dbReference>
<keyword evidence="2" id="KW-0813">Transport</keyword>
<name>A0A918IR28_9FLAO</name>
<dbReference type="SMART" id="SM00382">
    <property type="entry name" value="AAA"/>
    <property type="match status" value="1"/>
</dbReference>
<accession>A0A918IR28</accession>
<dbReference type="PANTHER" id="PTHR42734">
    <property type="entry name" value="METAL TRANSPORT SYSTEM ATP-BINDING PROTEIN TM_0124-RELATED"/>
    <property type="match status" value="1"/>
</dbReference>
<protein>
    <recommendedName>
        <fullName evidence="5">ABC transporter domain-containing protein</fullName>
    </recommendedName>
</protein>
<keyword evidence="4" id="KW-0067">ATP-binding</keyword>
<dbReference type="GO" id="GO:0016887">
    <property type="term" value="F:ATP hydrolysis activity"/>
    <property type="evidence" value="ECO:0007669"/>
    <property type="project" value="InterPro"/>
</dbReference>
<evidence type="ECO:0000256" key="1">
    <source>
        <dbReference type="ARBA" id="ARBA00005417"/>
    </source>
</evidence>
<dbReference type="Proteomes" id="UP000634668">
    <property type="component" value="Unassembled WGS sequence"/>
</dbReference>
<reference evidence="6" key="2">
    <citation type="submission" date="2020-09" db="EMBL/GenBank/DDBJ databases">
        <authorList>
            <person name="Sun Q."/>
            <person name="Kim S."/>
        </authorList>
    </citation>
    <scope>NUCLEOTIDE SEQUENCE</scope>
    <source>
        <strain evidence="6">KCTC 12113</strain>
    </source>
</reference>
<evidence type="ECO:0000256" key="2">
    <source>
        <dbReference type="ARBA" id="ARBA00022448"/>
    </source>
</evidence>
<dbReference type="InterPro" id="IPR050153">
    <property type="entry name" value="Metal_Ion_Import_ABC"/>
</dbReference>
<evidence type="ECO:0000313" key="6">
    <source>
        <dbReference type="EMBL" id="GGW27751.1"/>
    </source>
</evidence>
<dbReference type="SUPFAM" id="SSF52540">
    <property type="entry name" value="P-loop containing nucleoside triphosphate hydrolases"/>
    <property type="match status" value="2"/>
</dbReference>
<keyword evidence="7" id="KW-1185">Reference proteome</keyword>
<dbReference type="InterPro" id="IPR027417">
    <property type="entry name" value="P-loop_NTPase"/>
</dbReference>
<evidence type="ECO:0000313" key="7">
    <source>
        <dbReference type="Proteomes" id="UP000634668"/>
    </source>
</evidence>
<dbReference type="InterPro" id="IPR003439">
    <property type="entry name" value="ABC_transporter-like_ATP-bd"/>
</dbReference>
<dbReference type="Gene3D" id="3.40.50.300">
    <property type="entry name" value="P-loop containing nucleotide triphosphate hydrolases"/>
    <property type="match status" value="2"/>
</dbReference>
<comment type="caution">
    <text evidence="6">The sequence shown here is derived from an EMBL/GenBank/DDBJ whole genome shotgun (WGS) entry which is preliminary data.</text>
</comment>
<evidence type="ECO:0000259" key="5">
    <source>
        <dbReference type="PROSITE" id="PS50893"/>
    </source>
</evidence>
<feature type="domain" description="ABC transporter" evidence="5">
    <location>
        <begin position="194"/>
        <end position="416"/>
    </location>
</feature>
<dbReference type="PROSITE" id="PS50893">
    <property type="entry name" value="ABC_TRANSPORTER_2"/>
    <property type="match status" value="1"/>
</dbReference>
<keyword evidence="3" id="KW-0547">Nucleotide-binding</keyword>
<dbReference type="PANTHER" id="PTHR42734:SF17">
    <property type="entry name" value="METAL TRANSPORT SYSTEM ATP-BINDING PROTEIN TM_0124-RELATED"/>
    <property type="match status" value="1"/>
</dbReference>
<evidence type="ECO:0000256" key="4">
    <source>
        <dbReference type="ARBA" id="ARBA00022840"/>
    </source>
</evidence>
<dbReference type="AlphaFoldDB" id="A0A918IR28"/>
<comment type="similarity">
    <text evidence="1">Belongs to the ABC transporter superfamily.</text>
</comment>
<organism evidence="6 7">
    <name type="scientific">Arenibacter certesii</name>
    <dbReference type="NCBI Taxonomy" id="228955"/>
    <lineage>
        <taxon>Bacteria</taxon>
        <taxon>Pseudomonadati</taxon>
        <taxon>Bacteroidota</taxon>
        <taxon>Flavobacteriia</taxon>
        <taxon>Flavobacteriales</taxon>
        <taxon>Flavobacteriaceae</taxon>
        <taxon>Arenibacter</taxon>
    </lineage>
</organism>
<reference evidence="6" key="1">
    <citation type="journal article" date="2014" name="Int. J. Syst. Evol. Microbiol.">
        <title>Complete genome sequence of Corynebacterium casei LMG S-19264T (=DSM 44701T), isolated from a smear-ripened cheese.</title>
        <authorList>
            <consortium name="US DOE Joint Genome Institute (JGI-PGF)"/>
            <person name="Walter F."/>
            <person name="Albersmeier A."/>
            <person name="Kalinowski J."/>
            <person name="Ruckert C."/>
        </authorList>
    </citation>
    <scope>NUCLEOTIDE SEQUENCE</scope>
    <source>
        <strain evidence="6">KCTC 12113</strain>
    </source>
</reference>
<dbReference type="GO" id="GO:0005524">
    <property type="term" value="F:ATP binding"/>
    <property type="evidence" value="ECO:0007669"/>
    <property type="project" value="UniProtKB-KW"/>
</dbReference>
<evidence type="ECO:0000256" key="3">
    <source>
        <dbReference type="ARBA" id="ARBA00022741"/>
    </source>
</evidence>
<gene>
    <name evidence="6" type="ORF">GCM10007383_11520</name>
</gene>
<sequence length="418" mass="47221">MKFAMTPKTHWAIFTDNNSKKEQFIKNLMKGKFPDALSSLSNKEGALFSKITLEALVNEEERHDIKIITKNTSQRLSTMSSGEQKKVLLRYLLQLQPDFLILDNPFDNLDVESQQDLKKSLQKVGNSTSIIQLLSRKSDLLPFCTNHLILEKSELKEVELVKENSEEEYNHFTPFNGQIPLPYTPTDFHDPILIQCKGVSVEYPGKKVLHNINWTIKAGEFWQLKGRNGSGKSTLLSMITGDNHKGYNQELYLFGKRKGSGESVWDIKKNIGYYSPTMTENFSGLHTAFNMVISGLNDSIGLYLRATENQKALAKKWLLLLAMWHLRDINFAELTTGQQRMIMTARAMIKHPPLLILDEPTAGLDDESATLFISLVNKIANETSTAVVFVSHRIEPGLQPQYSYELSPGPNGSVGKIL</sequence>